<accession>A0A0A8ZH20</accession>
<reference evidence="1" key="1">
    <citation type="submission" date="2014-09" db="EMBL/GenBank/DDBJ databases">
        <authorList>
            <person name="Magalhaes I.L.F."/>
            <person name="Oliveira U."/>
            <person name="Santos F.R."/>
            <person name="Vidigal T.H.D.A."/>
            <person name="Brescovit A.D."/>
            <person name="Santos A.J."/>
        </authorList>
    </citation>
    <scope>NUCLEOTIDE SEQUENCE</scope>
    <source>
        <tissue evidence="1">Shoot tissue taken approximately 20 cm above the soil surface</tissue>
    </source>
</reference>
<sequence>MKQMAEAQKSAAAVKAAMEQAMMIRTSLPW</sequence>
<name>A0A0A8ZH20_ARUDO</name>
<protein>
    <submittedName>
        <fullName evidence="1">Uncharacterized protein</fullName>
    </submittedName>
</protein>
<organism evidence="1">
    <name type="scientific">Arundo donax</name>
    <name type="common">Giant reed</name>
    <name type="synonym">Donax arundinaceus</name>
    <dbReference type="NCBI Taxonomy" id="35708"/>
    <lineage>
        <taxon>Eukaryota</taxon>
        <taxon>Viridiplantae</taxon>
        <taxon>Streptophyta</taxon>
        <taxon>Embryophyta</taxon>
        <taxon>Tracheophyta</taxon>
        <taxon>Spermatophyta</taxon>
        <taxon>Magnoliopsida</taxon>
        <taxon>Liliopsida</taxon>
        <taxon>Poales</taxon>
        <taxon>Poaceae</taxon>
        <taxon>PACMAD clade</taxon>
        <taxon>Arundinoideae</taxon>
        <taxon>Arundineae</taxon>
        <taxon>Arundo</taxon>
    </lineage>
</organism>
<reference evidence="1" key="2">
    <citation type="journal article" date="2015" name="Data Brief">
        <title>Shoot transcriptome of the giant reed, Arundo donax.</title>
        <authorList>
            <person name="Barrero R.A."/>
            <person name="Guerrero F.D."/>
            <person name="Moolhuijzen P."/>
            <person name="Goolsby J.A."/>
            <person name="Tidwell J."/>
            <person name="Bellgard S.E."/>
            <person name="Bellgard M.I."/>
        </authorList>
    </citation>
    <scope>NUCLEOTIDE SEQUENCE</scope>
    <source>
        <tissue evidence="1">Shoot tissue taken approximately 20 cm above the soil surface</tissue>
    </source>
</reference>
<evidence type="ECO:0000313" key="1">
    <source>
        <dbReference type="EMBL" id="JAD34142.1"/>
    </source>
</evidence>
<dbReference type="AlphaFoldDB" id="A0A0A8ZH20"/>
<proteinExistence type="predicted"/>
<dbReference type="EMBL" id="GBRH01263753">
    <property type="protein sequence ID" value="JAD34142.1"/>
    <property type="molecule type" value="Transcribed_RNA"/>
</dbReference>